<evidence type="ECO:0000313" key="2">
    <source>
        <dbReference type="Proteomes" id="UP001501020"/>
    </source>
</evidence>
<dbReference type="EMBL" id="BAAAMR010000108">
    <property type="protein sequence ID" value="GAA2163003.1"/>
    <property type="molecule type" value="Genomic_DNA"/>
</dbReference>
<name>A0ABP5M911_9ACTN</name>
<comment type="caution">
    <text evidence="1">The sequence shown here is derived from an EMBL/GenBank/DDBJ whole genome shotgun (WGS) entry which is preliminary data.</text>
</comment>
<dbReference type="RefSeq" id="WP_344279999.1">
    <property type="nucleotide sequence ID" value="NZ_BAAAMR010000108.1"/>
</dbReference>
<organism evidence="1 2">
    <name type="scientific">Actinomadura napierensis</name>
    <dbReference type="NCBI Taxonomy" id="267854"/>
    <lineage>
        <taxon>Bacteria</taxon>
        <taxon>Bacillati</taxon>
        <taxon>Actinomycetota</taxon>
        <taxon>Actinomycetes</taxon>
        <taxon>Streptosporangiales</taxon>
        <taxon>Thermomonosporaceae</taxon>
        <taxon>Actinomadura</taxon>
    </lineage>
</organism>
<reference evidence="2" key="1">
    <citation type="journal article" date="2019" name="Int. J. Syst. Evol. Microbiol.">
        <title>The Global Catalogue of Microorganisms (GCM) 10K type strain sequencing project: providing services to taxonomists for standard genome sequencing and annotation.</title>
        <authorList>
            <consortium name="The Broad Institute Genomics Platform"/>
            <consortium name="The Broad Institute Genome Sequencing Center for Infectious Disease"/>
            <person name="Wu L."/>
            <person name="Ma J."/>
        </authorList>
    </citation>
    <scope>NUCLEOTIDE SEQUENCE [LARGE SCALE GENOMIC DNA]</scope>
    <source>
        <strain evidence="2">JCM 13850</strain>
    </source>
</reference>
<evidence type="ECO:0000313" key="1">
    <source>
        <dbReference type="EMBL" id="GAA2163003.1"/>
    </source>
</evidence>
<proteinExistence type="predicted"/>
<accession>A0ABP5M911</accession>
<gene>
    <name evidence="1" type="ORF">GCM10009727_78910</name>
</gene>
<protein>
    <recommendedName>
        <fullName evidence="3">SAV-6107-like HEPN domain-containing protein</fullName>
    </recommendedName>
</protein>
<evidence type="ECO:0008006" key="3">
    <source>
        <dbReference type="Google" id="ProtNLM"/>
    </source>
</evidence>
<dbReference type="Proteomes" id="UP001501020">
    <property type="component" value="Unassembled WGS sequence"/>
</dbReference>
<keyword evidence="2" id="KW-1185">Reference proteome</keyword>
<sequence length="120" mass="13183">MRRAQTALRRRVVTAVWRTLGPGGACATEIPEPVFLFAGLTPQARSALEALPEEARAWRALARREAARAGRRARDGRIWDAGVCAGRAHAYRAAAAQLEELLMESLGLWEQYERQVGEGG</sequence>